<keyword evidence="3" id="KW-1003">Cell membrane</keyword>
<feature type="transmembrane region" description="Helical" evidence="7">
    <location>
        <begin position="7"/>
        <end position="28"/>
    </location>
</feature>
<keyword evidence="6 7" id="KW-0472">Membrane</keyword>
<accession>A0A4Y7RNE5</accession>
<evidence type="ECO:0000259" key="8">
    <source>
        <dbReference type="Pfam" id="PF13190"/>
    </source>
</evidence>
<gene>
    <name evidence="9" type="primary">nikMN</name>
    <name evidence="9" type="ORF">Pmgp_02395</name>
</gene>
<comment type="subcellular location">
    <subcellularLocation>
        <location evidence="1">Cell membrane</location>
        <topology evidence="1">Multi-pass membrane protein</topology>
    </subcellularLocation>
</comment>
<feature type="transmembrane region" description="Helical" evidence="7">
    <location>
        <begin position="318"/>
        <end position="341"/>
    </location>
</feature>
<dbReference type="PANTHER" id="PTHR34229:SF1">
    <property type="entry name" value="METAL TRANSPORT PROTEIN HI_1621-RELATED"/>
    <property type="match status" value="1"/>
</dbReference>
<dbReference type="EMBL" id="QFFZ01000027">
    <property type="protein sequence ID" value="TEB10383.1"/>
    <property type="molecule type" value="Genomic_DNA"/>
</dbReference>
<dbReference type="InterPro" id="IPR002751">
    <property type="entry name" value="CbiM/NikMN"/>
</dbReference>
<dbReference type="InterPro" id="IPR025937">
    <property type="entry name" value="PDGLE_dom"/>
</dbReference>
<dbReference type="Gene3D" id="1.10.1760.20">
    <property type="match status" value="1"/>
</dbReference>
<evidence type="ECO:0000256" key="7">
    <source>
        <dbReference type="SAM" id="Phobius"/>
    </source>
</evidence>
<dbReference type="RefSeq" id="WP_134214217.1">
    <property type="nucleotide sequence ID" value="NZ_QFFZ01000027.1"/>
</dbReference>
<name>A0A4Y7RNE5_9FIRM</name>
<protein>
    <submittedName>
        <fullName evidence="9">Fused nickel transport protein NikMN</fullName>
    </submittedName>
</protein>
<feature type="transmembrane region" description="Helical" evidence="7">
    <location>
        <begin position="181"/>
        <end position="203"/>
    </location>
</feature>
<sequence>MHMADALISPVVGGTMWVASAGVAAYSIKKIQSDLDQKKIPLMGVMGAFIFAAQMINFTIPATGSSGHLGGGMLLSVLLGPYAGFLTMASILAIQALFFADGGLLAYGCNVFNLGFFTCFIAYPLIYKQIMRRGYTPARMFSAAMLSAVIGLQLGAFGVVLETLFSGKTELPFNTFVLLMQPIHLAIGVVEGLVTAAVIGFVWKARPEIIENASIGKALGSISIKKVMTGLVVVALFTGGILSWFASSHPDGLEWSMFKTAGVEELESSDGIHQTAGEIQEKTAFLPDYNFKAAESEAEPSDSESEEAWPAVSAGTSVSGVVGGTLTLALACLIGLGISIVKRRGKASAA</sequence>
<keyword evidence="5 7" id="KW-1133">Transmembrane helix</keyword>
<keyword evidence="2" id="KW-0813">Transport</keyword>
<feature type="transmembrane region" description="Helical" evidence="7">
    <location>
        <begin position="138"/>
        <end position="161"/>
    </location>
</feature>
<dbReference type="GO" id="GO:0000041">
    <property type="term" value="P:transition metal ion transport"/>
    <property type="evidence" value="ECO:0007669"/>
    <property type="project" value="InterPro"/>
</dbReference>
<feature type="transmembrane region" description="Helical" evidence="7">
    <location>
        <begin position="104"/>
        <end position="126"/>
    </location>
</feature>
<feature type="domain" description="PDGLE" evidence="8">
    <location>
        <begin position="225"/>
        <end position="337"/>
    </location>
</feature>
<keyword evidence="4 7" id="KW-0812">Transmembrane</keyword>
<evidence type="ECO:0000256" key="2">
    <source>
        <dbReference type="ARBA" id="ARBA00022448"/>
    </source>
</evidence>
<dbReference type="Proteomes" id="UP000297597">
    <property type="component" value="Unassembled WGS sequence"/>
</dbReference>
<evidence type="ECO:0000256" key="4">
    <source>
        <dbReference type="ARBA" id="ARBA00022692"/>
    </source>
</evidence>
<dbReference type="PANTHER" id="PTHR34229">
    <property type="entry name" value="METAL TRANSPORT PROTEIN HI_1621-RELATED"/>
    <property type="match status" value="1"/>
</dbReference>
<comment type="caution">
    <text evidence="9">The sequence shown here is derived from an EMBL/GenBank/DDBJ whole genome shotgun (WGS) entry which is preliminary data.</text>
</comment>
<proteinExistence type="predicted"/>
<organism evidence="9 10">
    <name type="scientific">Pelotomaculum propionicicum</name>
    <dbReference type="NCBI Taxonomy" id="258475"/>
    <lineage>
        <taxon>Bacteria</taxon>
        <taxon>Bacillati</taxon>
        <taxon>Bacillota</taxon>
        <taxon>Clostridia</taxon>
        <taxon>Eubacteriales</taxon>
        <taxon>Desulfotomaculaceae</taxon>
        <taxon>Pelotomaculum</taxon>
    </lineage>
</organism>
<feature type="transmembrane region" description="Helical" evidence="7">
    <location>
        <begin position="40"/>
        <end position="60"/>
    </location>
</feature>
<feature type="transmembrane region" description="Helical" evidence="7">
    <location>
        <begin position="72"/>
        <end position="98"/>
    </location>
</feature>
<dbReference type="Pfam" id="PF13190">
    <property type="entry name" value="PDGLE"/>
    <property type="match status" value="1"/>
</dbReference>
<evidence type="ECO:0000256" key="3">
    <source>
        <dbReference type="ARBA" id="ARBA00022475"/>
    </source>
</evidence>
<dbReference type="OrthoDB" id="5395048at2"/>
<reference evidence="9 10" key="1">
    <citation type="journal article" date="2018" name="Environ. Microbiol.">
        <title>Novel energy conservation strategies and behaviour of Pelotomaculum schinkii driving syntrophic propionate catabolism.</title>
        <authorList>
            <person name="Hidalgo-Ahumada C.A.P."/>
            <person name="Nobu M.K."/>
            <person name="Narihiro T."/>
            <person name="Tamaki H."/>
            <person name="Liu W.T."/>
            <person name="Kamagata Y."/>
            <person name="Stams A.J.M."/>
            <person name="Imachi H."/>
            <person name="Sousa D.Z."/>
        </authorList>
    </citation>
    <scope>NUCLEOTIDE SEQUENCE [LARGE SCALE GENOMIC DNA]</scope>
    <source>
        <strain evidence="9 10">MGP</strain>
    </source>
</reference>
<evidence type="ECO:0000313" key="9">
    <source>
        <dbReference type="EMBL" id="TEB10383.1"/>
    </source>
</evidence>
<dbReference type="AlphaFoldDB" id="A0A4Y7RNE5"/>
<feature type="transmembrane region" description="Helical" evidence="7">
    <location>
        <begin position="224"/>
        <end position="246"/>
    </location>
</feature>
<keyword evidence="10" id="KW-1185">Reference proteome</keyword>
<evidence type="ECO:0000256" key="5">
    <source>
        <dbReference type="ARBA" id="ARBA00022989"/>
    </source>
</evidence>
<dbReference type="Pfam" id="PF01891">
    <property type="entry name" value="CbiM"/>
    <property type="match status" value="1"/>
</dbReference>
<evidence type="ECO:0000256" key="6">
    <source>
        <dbReference type="ARBA" id="ARBA00023136"/>
    </source>
</evidence>
<evidence type="ECO:0000256" key="1">
    <source>
        <dbReference type="ARBA" id="ARBA00004651"/>
    </source>
</evidence>
<evidence type="ECO:0000313" key="10">
    <source>
        <dbReference type="Proteomes" id="UP000297597"/>
    </source>
</evidence>
<dbReference type="GO" id="GO:0005886">
    <property type="term" value="C:plasma membrane"/>
    <property type="evidence" value="ECO:0007669"/>
    <property type="project" value="UniProtKB-SubCell"/>
</dbReference>